<evidence type="ECO:0000256" key="1">
    <source>
        <dbReference type="SAM" id="SignalP"/>
    </source>
</evidence>
<gene>
    <name evidence="3" type="ORF">JG687_00012539</name>
    <name evidence="4" type="ORF">PC110_g16455</name>
</gene>
<accession>A0A329RUV5</accession>
<dbReference type="EMBL" id="JAENGZ010000850">
    <property type="protein sequence ID" value="KAG6953170.1"/>
    <property type="molecule type" value="Genomic_DNA"/>
</dbReference>
<dbReference type="InterPro" id="IPR012337">
    <property type="entry name" value="RNaseH-like_sf"/>
</dbReference>
<feature type="domain" description="HAT C-terminal dimerisation" evidence="2">
    <location>
        <begin position="97"/>
        <end position="181"/>
    </location>
</feature>
<proteinExistence type="predicted"/>
<feature type="chain" id="PRO_5016256626" description="HAT C-terminal dimerisation domain-containing protein" evidence="1">
    <location>
        <begin position="16"/>
        <end position="276"/>
    </location>
</feature>
<evidence type="ECO:0000259" key="2">
    <source>
        <dbReference type="Pfam" id="PF05699"/>
    </source>
</evidence>
<dbReference type="SUPFAM" id="SSF53098">
    <property type="entry name" value="Ribonuclease H-like"/>
    <property type="match status" value="1"/>
</dbReference>
<dbReference type="InterPro" id="IPR008906">
    <property type="entry name" value="HATC_C_dom"/>
</dbReference>
<evidence type="ECO:0000313" key="5">
    <source>
        <dbReference type="Proteomes" id="UP000251314"/>
    </source>
</evidence>
<evidence type="ECO:0000313" key="4">
    <source>
        <dbReference type="EMBL" id="RAW27152.1"/>
    </source>
</evidence>
<dbReference type="OrthoDB" id="89655at2759"/>
<protein>
    <recommendedName>
        <fullName evidence="2">HAT C-terminal dimerisation domain-containing protein</fullName>
    </recommendedName>
</protein>
<evidence type="ECO:0000313" key="3">
    <source>
        <dbReference type="EMBL" id="KAG6953170.1"/>
    </source>
</evidence>
<keyword evidence="5" id="KW-1185">Reference proteome</keyword>
<dbReference type="VEuPathDB" id="FungiDB:PC110_g16455"/>
<feature type="signal peptide" evidence="1">
    <location>
        <begin position="1"/>
        <end position="15"/>
    </location>
</feature>
<name>A0A329RUV5_9STRA</name>
<dbReference type="GO" id="GO:0046983">
    <property type="term" value="F:protein dimerization activity"/>
    <property type="evidence" value="ECO:0007669"/>
    <property type="project" value="InterPro"/>
</dbReference>
<dbReference type="STRING" id="29920.A0A329RUV5"/>
<organism evidence="4 5">
    <name type="scientific">Phytophthora cactorum</name>
    <dbReference type="NCBI Taxonomy" id="29920"/>
    <lineage>
        <taxon>Eukaryota</taxon>
        <taxon>Sar</taxon>
        <taxon>Stramenopiles</taxon>
        <taxon>Oomycota</taxon>
        <taxon>Peronosporomycetes</taxon>
        <taxon>Peronosporales</taxon>
        <taxon>Peronosporaceae</taxon>
        <taxon>Phytophthora</taxon>
    </lineage>
</organism>
<keyword evidence="1" id="KW-0732">Signal</keyword>
<sequence length="276" mass="31176">MIAFVFQLFIRSLWSWVNILSTIAVHLECSSGIFQKANYVSMGFILKDAMGVAYLLDHTKSTSTYVGDDKINTIEALIKLAALLGYSQDKREKQQVELTKFLVDRLVWSDEDRSIYYKYSPSEWWMWDGPDTYPLRAPIAQRVFTIPTSSTASERSWSIFKYIYYFRRNRLSNDKVIKLAFNYSNQGSEDATGSNVYDTVVDSVGASTSEGALSSINDSQLTVSDELLRSICQLEQMTQGIDGERDEAWLDGAHWGDEDHFPGEASGGDVLMVVVV</sequence>
<dbReference type="Proteomes" id="UP000688947">
    <property type="component" value="Unassembled WGS sequence"/>
</dbReference>
<dbReference type="Pfam" id="PF05699">
    <property type="entry name" value="Dimer_Tnp_hAT"/>
    <property type="match status" value="1"/>
</dbReference>
<reference evidence="3" key="2">
    <citation type="submission" date="2021-01" db="EMBL/GenBank/DDBJ databases">
        <title>Phytophthora aleatoria, a newly-described species from Pinus radiata is distinct from Phytophthora cactorum isolates based on comparative genomics.</title>
        <authorList>
            <person name="Mcdougal R."/>
            <person name="Panda P."/>
            <person name="Williams N."/>
            <person name="Studholme D.J."/>
        </authorList>
    </citation>
    <scope>NUCLEOTIDE SEQUENCE</scope>
    <source>
        <strain evidence="3">NZFS 3830</strain>
    </source>
</reference>
<dbReference type="Proteomes" id="UP000251314">
    <property type="component" value="Unassembled WGS sequence"/>
</dbReference>
<reference evidence="4 5" key="1">
    <citation type="submission" date="2018-01" db="EMBL/GenBank/DDBJ databases">
        <title>Draft genome of the strawberry crown rot pathogen Phytophthora cactorum.</title>
        <authorList>
            <person name="Armitage A.D."/>
            <person name="Lysoe E."/>
            <person name="Nellist C.F."/>
            <person name="Harrison R.J."/>
            <person name="Brurberg M.B."/>
        </authorList>
    </citation>
    <scope>NUCLEOTIDE SEQUENCE [LARGE SCALE GENOMIC DNA]</scope>
    <source>
        <strain evidence="4 5">10300</strain>
    </source>
</reference>
<comment type="caution">
    <text evidence="4">The sequence shown here is derived from an EMBL/GenBank/DDBJ whole genome shotgun (WGS) entry which is preliminary data.</text>
</comment>
<dbReference type="EMBL" id="MJFZ01000586">
    <property type="protein sequence ID" value="RAW27152.1"/>
    <property type="molecule type" value="Genomic_DNA"/>
</dbReference>
<dbReference type="AlphaFoldDB" id="A0A329RUV5"/>